<dbReference type="GO" id="GO:0003073">
    <property type="term" value="P:regulation of systemic arterial blood pressure"/>
    <property type="evidence" value="ECO:0007669"/>
    <property type="project" value="TreeGrafter"/>
</dbReference>
<evidence type="ECO:0000313" key="7">
    <source>
        <dbReference type="Ensembl" id="ENSCSRP00000021597.1"/>
    </source>
</evidence>
<feature type="region of interest" description="Disordered" evidence="6">
    <location>
        <begin position="1"/>
        <end position="45"/>
    </location>
</feature>
<dbReference type="GO" id="GO:0007189">
    <property type="term" value="P:adenylate cyclase-activating G protein-coupled receptor signaling pathway"/>
    <property type="evidence" value="ECO:0007669"/>
    <property type="project" value="TreeGrafter"/>
</dbReference>
<comment type="subcellular location">
    <subcellularLocation>
        <location evidence="1">Secreted</location>
    </subcellularLocation>
</comment>
<dbReference type="GO" id="GO:0005179">
    <property type="term" value="F:hormone activity"/>
    <property type="evidence" value="ECO:0007669"/>
    <property type="project" value="InterPro"/>
</dbReference>
<dbReference type="Proteomes" id="UP000694403">
    <property type="component" value="Unplaced"/>
</dbReference>
<keyword evidence="3" id="KW-0964">Secreted</keyword>
<keyword evidence="8" id="KW-1185">Reference proteome</keyword>
<evidence type="ECO:0000256" key="4">
    <source>
        <dbReference type="ARBA" id="ARBA00022729"/>
    </source>
</evidence>
<keyword evidence="5" id="KW-1015">Disulfide bond</keyword>
<protein>
    <submittedName>
        <fullName evidence="7">Adrenomedullin 2</fullName>
    </submittedName>
</protein>
<evidence type="ECO:0000256" key="6">
    <source>
        <dbReference type="SAM" id="MobiDB-lite"/>
    </source>
</evidence>
<dbReference type="InterPro" id="IPR021116">
    <property type="entry name" value="Calcitonin/adrenomedullin"/>
</dbReference>
<evidence type="ECO:0000256" key="5">
    <source>
        <dbReference type="ARBA" id="ARBA00023157"/>
    </source>
</evidence>
<dbReference type="Pfam" id="PF00214">
    <property type="entry name" value="Calc_CGRP_IAPP"/>
    <property type="match status" value="1"/>
</dbReference>
<evidence type="ECO:0000256" key="2">
    <source>
        <dbReference type="ARBA" id="ARBA00010575"/>
    </source>
</evidence>
<keyword evidence="4" id="KW-0732">Signal</keyword>
<reference evidence="7" key="1">
    <citation type="submission" date="2025-08" db="UniProtKB">
        <authorList>
            <consortium name="Ensembl"/>
        </authorList>
    </citation>
    <scope>IDENTIFICATION</scope>
</reference>
<comment type="similarity">
    <text evidence="2">Belongs to the adrenomedullin family.</text>
</comment>
<dbReference type="GO" id="GO:0005576">
    <property type="term" value="C:extracellular region"/>
    <property type="evidence" value="ECO:0007669"/>
    <property type="project" value="UniProtKB-SubCell"/>
</dbReference>
<reference evidence="7" key="2">
    <citation type="submission" date="2025-09" db="UniProtKB">
        <authorList>
            <consortium name="Ensembl"/>
        </authorList>
    </citation>
    <scope>IDENTIFICATION</scope>
</reference>
<dbReference type="PANTHER" id="PTHR23414:SF2">
    <property type="entry name" value="PROTEIN ADM2"/>
    <property type="match status" value="1"/>
</dbReference>
<dbReference type="GO" id="GO:0010460">
    <property type="term" value="P:positive regulation of heart rate"/>
    <property type="evidence" value="ECO:0007669"/>
    <property type="project" value="TreeGrafter"/>
</dbReference>
<name>A0A8C3SZ77_CHESE</name>
<accession>A0A8C3SZ77</accession>
<dbReference type="InterPro" id="IPR051665">
    <property type="entry name" value="Adrenomedullin-reg_peptide"/>
</dbReference>
<evidence type="ECO:0000313" key="8">
    <source>
        <dbReference type="Proteomes" id="UP000694403"/>
    </source>
</evidence>
<dbReference type="Ensembl" id="ENSCSRT00000022550.1">
    <property type="protein sequence ID" value="ENSCSRP00000021597.1"/>
    <property type="gene ID" value="ENSCSRG00000016342.1"/>
</dbReference>
<organism evidence="7 8">
    <name type="scientific">Chelydra serpentina</name>
    <name type="common">Snapping turtle</name>
    <name type="synonym">Testudo serpentina</name>
    <dbReference type="NCBI Taxonomy" id="8475"/>
    <lineage>
        <taxon>Eukaryota</taxon>
        <taxon>Metazoa</taxon>
        <taxon>Chordata</taxon>
        <taxon>Craniata</taxon>
        <taxon>Vertebrata</taxon>
        <taxon>Euteleostomi</taxon>
        <taxon>Archelosauria</taxon>
        <taxon>Testudinata</taxon>
        <taxon>Testudines</taxon>
        <taxon>Cryptodira</taxon>
        <taxon>Durocryptodira</taxon>
        <taxon>Americhelydia</taxon>
        <taxon>Chelydroidea</taxon>
        <taxon>Chelydridae</taxon>
        <taxon>Chelydra</taxon>
    </lineage>
</organism>
<evidence type="ECO:0000256" key="1">
    <source>
        <dbReference type="ARBA" id="ARBA00004613"/>
    </source>
</evidence>
<evidence type="ECO:0000256" key="3">
    <source>
        <dbReference type="ARBA" id="ARBA00022525"/>
    </source>
</evidence>
<sequence length="172" mass="18603">MPGRSQPRPLLSSLQGLAQSDPNCTKQRGFRLRASAPDAQPMNSMPWLHSRAPSASPPVPGLQAVITSRDPAHPAADPCTNIHRLAQPWGTPATLLQPLAGPEGRALRSLTGPRRAKRHAAPRRHHAHLMRVGCSLGTCQVQNLGHRLWQLMGQSGRQDSSPMNPNSPHSYG</sequence>
<feature type="compositionally biased region" description="Polar residues" evidence="6">
    <location>
        <begin position="12"/>
        <end position="26"/>
    </location>
</feature>
<dbReference type="AlphaFoldDB" id="A0A8C3SZ77"/>
<dbReference type="PANTHER" id="PTHR23414">
    <property type="entry name" value="ADRENOMEDULLIN, ADM"/>
    <property type="match status" value="1"/>
</dbReference>
<proteinExistence type="inferred from homology"/>